<dbReference type="Proteomes" id="UP000244005">
    <property type="component" value="Unassembled WGS sequence"/>
</dbReference>
<protein>
    <submittedName>
        <fullName evidence="1">Uncharacterized protein</fullName>
    </submittedName>
</protein>
<organism evidence="1 2">
    <name type="scientific">Marchantia polymorpha</name>
    <name type="common">Common liverwort</name>
    <name type="synonym">Marchantia aquatica</name>
    <dbReference type="NCBI Taxonomy" id="3197"/>
    <lineage>
        <taxon>Eukaryota</taxon>
        <taxon>Viridiplantae</taxon>
        <taxon>Streptophyta</taxon>
        <taxon>Embryophyta</taxon>
        <taxon>Marchantiophyta</taxon>
        <taxon>Marchantiopsida</taxon>
        <taxon>Marchantiidae</taxon>
        <taxon>Marchantiales</taxon>
        <taxon>Marchantiaceae</taxon>
        <taxon>Marchantia</taxon>
    </lineage>
</organism>
<reference evidence="2" key="1">
    <citation type="journal article" date="2017" name="Cell">
        <title>Insights into land plant evolution garnered from the Marchantia polymorpha genome.</title>
        <authorList>
            <person name="Bowman J.L."/>
            <person name="Kohchi T."/>
            <person name="Yamato K.T."/>
            <person name="Jenkins J."/>
            <person name="Shu S."/>
            <person name="Ishizaki K."/>
            <person name="Yamaoka S."/>
            <person name="Nishihama R."/>
            <person name="Nakamura Y."/>
            <person name="Berger F."/>
            <person name="Adam C."/>
            <person name="Aki S.S."/>
            <person name="Althoff F."/>
            <person name="Araki T."/>
            <person name="Arteaga-Vazquez M.A."/>
            <person name="Balasubrmanian S."/>
            <person name="Barry K."/>
            <person name="Bauer D."/>
            <person name="Boehm C.R."/>
            <person name="Briginshaw L."/>
            <person name="Caballero-Perez J."/>
            <person name="Catarino B."/>
            <person name="Chen F."/>
            <person name="Chiyoda S."/>
            <person name="Chovatia M."/>
            <person name="Davies K.M."/>
            <person name="Delmans M."/>
            <person name="Demura T."/>
            <person name="Dierschke T."/>
            <person name="Dolan L."/>
            <person name="Dorantes-Acosta A.E."/>
            <person name="Eklund D.M."/>
            <person name="Florent S.N."/>
            <person name="Flores-Sandoval E."/>
            <person name="Fujiyama A."/>
            <person name="Fukuzawa H."/>
            <person name="Galik B."/>
            <person name="Grimanelli D."/>
            <person name="Grimwood J."/>
            <person name="Grossniklaus U."/>
            <person name="Hamada T."/>
            <person name="Haseloff J."/>
            <person name="Hetherington A.J."/>
            <person name="Higo A."/>
            <person name="Hirakawa Y."/>
            <person name="Hundley H.N."/>
            <person name="Ikeda Y."/>
            <person name="Inoue K."/>
            <person name="Inoue S.I."/>
            <person name="Ishida S."/>
            <person name="Jia Q."/>
            <person name="Kakita M."/>
            <person name="Kanazawa T."/>
            <person name="Kawai Y."/>
            <person name="Kawashima T."/>
            <person name="Kennedy M."/>
            <person name="Kinose K."/>
            <person name="Kinoshita T."/>
            <person name="Kohara Y."/>
            <person name="Koide E."/>
            <person name="Komatsu K."/>
            <person name="Kopischke S."/>
            <person name="Kubo M."/>
            <person name="Kyozuka J."/>
            <person name="Lagercrantz U."/>
            <person name="Lin S.S."/>
            <person name="Lindquist E."/>
            <person name="Lipzen A.M."/>
            <person name="Lu C.W."/>
            <person name="De Luna E."/>
            <person name="Martienssen R.A."/>
            <person name="Minamino N."/>
            <person name="Mizutani M."/>
            <person name="Mizutani M."/>
            <person name="Mochizuki N."/>
            <person name="Monte I."/>
            <person name="Mosher R."/>
            <person name="Nagasaki H."/>
            <person name="Nakagami H."/>
            <person name="Naramoto S."/>
            <person name="Nishitani K."/>
            <person name="Ohtani M."/>
            <person name="Okamoto T."/>
            <person name="Okumura M."/>
            <person name="Phillips J."/>
            <person name="Pollak B."/>
            <person name="Reinders A."/>
            <person name="Rovekamp M."/>
            <person name="Sano R."/>
            <person name="Sawa S."/>
            <person name="Schmid M.W."/>
            <person name="Shirakawa M."/>
            <person name="Solano R."/>
            <person name="Spunde A."/>
            <person name="Suetsugu N."/>
            <person name="Sugano S."/>
            <person name="Sugiyama A."/>
            <person name="Sun R."/>
            <person name="Suzuki Y."/>
            <person name="Takenaka M."/>
            <person name="Takezawa D."/>
            <person name="Tomogane H."/>
            <person name="Tsuzuki M."/>
            <person name="Ueda T."/>
            <person name="Umeda M."/>
            <person name="Ward J.M."/>
            <person name="Watanabe Y."/>
            <person name="Yazaki K."/>
            <person name="Yokoyama R."/>
            <person name="Yoshitake Y."/>
            <person name="Yotsui I."/>
            <person name="Zachgo S."/>
            <person name="Schmutz J."/>
        </authorList>
    </citation>
    <scope>NUCLEOTIDE SEQUENCE [LARGE SCALE GENOMIC DNA]</scope>
    <source>
        <strain evidence="2">Tak-1</strain>
    </source>
</reference>
<dbReference type="EMBL" id="KZ772686">
    <property type="protein sequence ID" value="PTQ45486.1"/>
    <property type="molecule type" value="Genomic_DNA"/>
</dbReference>
<accession>A0A2R6XH92</accession>
<name>A0A2R6XH92_MARPO</name>
<dbReference type="Gramene" id="Mp1g11930.1">
    <property type="protein sequence ID" value="Mp1g11930.1.cds1"/>
    <property type="gene ID" value="Mp1g11930"/>
</dbReference>
<evidence type="ECO:0000313" key="1">
    <source>
        <dbReference type="EMBL" id="PTQ45486.1"/>
    </source>
</evidence>
<evidence type="ECO:0000313" key="2">
    <source>
        <dbReference type="Proteomes" id="UP000244005"/>
    </source>
</evidence>
<sequence>MASARVTKFYGPVYLVKCILCVCTFCARVFCRADSVVPGHLYFSTALVSRQTHLISIASNFGSFYEHSLPTFHECATQSCISFFHEHPLDHMLRFDAAPPLRFWQAWFLLGCCRETIFDEDWKEVNP</sequence>
<dbReference type="AlphaFoldDB" id="A0A2R6XH92"/>
<keyword evidence="2" id="KW-1185">Reference proteome</keyword>
<gene>
    <name evidence="1" type="ORF">MARPO_0014s0036</name>
</gene>
<proteinExistence type="predicted"/>